<keyword evidence="2" id="KW-0812">Transmembrane</keyword>
<keyword evidence="2" id="KW-1133">Transmembrane helix</keyword>
<feature type="compositionally biased region" description="Low complexity" evidence="1">
    <location>
        <begin position="493"/>
        <end position="519"/>
    </location>
</feature>
<dbReference type="PANTHER" id="PTHR36424">
    <property type="entry name" value="PHEROMONE-REGULATED MEMBRANE PROTEIN 6"/>
    <property type="match status" value="1"/>
</dbReference>
<dbReference type="OrthoDB" id="2128042at2759"/>
<dbReference type="AlphaFoldDB" id="Q5KA60"/>
<name>Q5KA60_CRYD1</name>
<feature type="region of interest" description="Disordered" evidence="1">
    <location>
        <begin position="288"/>
        <end position="323"/>
    </location>
</feature>
<organism evidence="3 4">
    <name type="scientific">Cryptococcus deneoformans (strain JEC21 / ATCC MYA-565)</name>
    <name type="common">Cryptococcus neoformans var. neoformans serotype D</name>
    <dbReference type="NCBI Taxonomy" id="214684"/>
    <lineage>
        <taxon>Eukaryota</taxon>
        <taxon>Fungi</taxon>
        <taxon>Dikarya</taxon>
        <taxon>Basidiomycota</taxon>
        <taxon>Agaricomycotina</taxon>
        <taxon>Tremellomycetes</taxon>
        <taxon>Tremellales</taxon>
        <taxon>Cryptococcaceae</taxon>
        <taxon>Cryptococcus</taxon>
        <taxon>Cryptococcus neoformans species complex</taxon>
    </lineage>
</organism>
<gene>
    <name evidence="3" type="ordered locus">CNJ02950</name>
</gene>
<dbReference type="RefSeq" id="XP_567574.1">
    <property type="nucleotide sequence ID" value="XM_567574.2"/>
</dbReference>
<dbReference type="InParanoid" id="Q5KA60"/>
<keyword evidence="2" id="KW-0472">Membrane</keyword>
<dbReference type="OMA" id="YAYLWIS"/>
<proteinExistence type="predicted"/>
<evidence type="ECO:0000313" key="3">
    <source>
        <dbReference type="EMBL" id="AAW46057.1"/>
    </source>
</evidence>
<dbReference type="Proteomes" id="UP000002149">
    <property type="component" value="Chromosome 10"/>
</dbReference>
<dbReference type="KEGG" id="cne:CNJ02950"/>
<feature type="transmembrane region" description="Helical" evidence="2">
    <location>
        <begin position="86"/>
        <end position="104"/>
    </location>
</feature>
<dbReference type="PANTHER" id="PTHR36424:SF1">
    <property type="entry name" value="LOW AFFINITY K(+) TRANSPORTER 1-RELATED"/>
    <property type="match status" value="1"/>
</dbReference>
<accession>Q55LC7</accession>
<dbReference type="HOGENOM" id="CLU_028299_0_0_1"/>
<dbReference type="PaxDb" id="214684-Q5KA60"/>
<feature type="region of interest" description="Disordered" evidence="1">
    <location>
        <begin position="341"/>
        <end position="362"/>
    </location>
</feature>
<protein>
    <submittedName>
        <fullName evidence="3">Vacuole protein, putative</fullName>
    </submittedName>
</protein>
<evidence type="ECO:0000313" key="4">
    <source>
        <dbReference type="Proteomes" id="UP000002149"/>
    </source>
</evidence>
<dbReference type="GO" id="GO:0005886">
    <property type="term" value="C:plasma membrane"/>
    <property type="evidence" value="ECO:0000318"/>
    <property type="project" value="GO_Central"/>
</dbReference>
<evidence type="ECO:0000256" key="1">
    <source>
        <dbReference type="SAM" id="MobiDB-lite"/>
    </source>
</evidence>
<keyword evidence="4" id="KW-1185">Reference proteome</keyword>
<reference evidence="3 4" key="1">
    <citation type="journal article" date="2005" name="Science">
        <title>The genome of the basidiomycetous yeast and human pathogen Cryptococcus neoformans.</title>
        <authorList>
            <person name="Loftus B.J."/>
            <person name="Fung E."/>
            <person name="Roncaglia P."/>
            <person name="Rowley D."/>
            <person name="Amedeo P."/>
            <person name="Bruno D."/>
            <person name="Vamathevan J."/>
            <person name="Miranda M."/>
            <person name="Anderson I.J."/>
            <person name="Fraser J.A."/>
            <person name="Allen J.E."/>
            <person name="Bosdet I.E."/>
            <person name="Brent M.R."/>
            <person name="Chiu R."/>
            <person name="Doering T.L."/>
            <person name="Donlin M.J."/>
            <person name="D'Souza C.A."/>
            <person name="Fox D.S."/>
            <person name="Grinberg V."/>
            <person name="Fu J."/>
            <person name="Fukushima M."/>
            <person name="Haas B.J."/>
            <person name="Huang J.C."/>
            <person name="Janbon G."/>
            <person name="Jones S.J."/>
            <person name="Koo H.L."/>
            <person name="Krzywinski M.I."/>
            <person name="Kwon-Chung J.K."/>
            <person name="Lengeler K.B."/>
            <person name="Maiti R."/>
            <person name="Marra M.A."/>
            <person name="Marra R.E."/>
            <person name="Mathewson C.A."/>
            <person name="Mitchell T.G."/>
            <person name="Pertea M."/>
            <person name="Riggs F.R."/>
            <person name="Salzberg S.L."/>
            <person name="Schein J.E."/>
            <person name="Shvartsbeyn A."/>
            <person name="Shin H."/>
            <person name="Shumway M."/>
            <person name="Specht C.A."/>
            <person name="Suh B.B."/>
            <person name="Tenney A."/>
            <person name="Utterback T.R."/>
            <person name="Wickes B.L."/>
            <person name="Wortman J.R."/>
            <person name="Wye N.H."/>
            <person name="Kronstad J.W."/>
            <person name="Lodge J.K."/>
            <person name="Heitman J."/>
            <person name="Davis R.W."/>
            <person name="Fraser C.M."/>
            <person name="Hyman R.W."/>
        </authorList>
    </citation>
    <scope>NUCLEOTIDE SEQUENCE [LARGE SCALE GENOMIC DNA]</scope>
    <source>
        <strain evidence="4">JEC21 / ATCC MYA-565</strain>
    </source>
</reference>
<sequence>MCCEADWKREVVPDHKFDFINVKEFHKGDIWTRIKYILRYVFLLKSVAVYALDIFTAVTMVSSDHWTNAITSKCDSDCVVDVQFKIAKWVFVGCIIFSFLLLGYETYKAKKVIDSRDISYAFTNLLANDYYSFRSYDNFCLFCQIESSSKKKDDLAFFIFFTFKGWKRLLLADGPRQSINAILLYSFAAANNFQTSDIPAYWDNSLVTALLLFSMIFTVLVFAGSLLLLIVAAVTYIPLLCYIQGNLKEYVCHKIDKRIAELIKKKQRQRIARAAAIDKKRAMAGGVAGASMGRRTSKDGSDLDDYGYGRTPQPTLPQVSLDDDDYQDDIKLRAKIKAEKAGMNFPSSTPGPNEYPPAPPAMGGEYGVYQDYGSSTNLVGNAAPLGISYPPSVVTPGPSGGPVPSHSNSMSSLPSLPSYSSVNVNAEIRQQQAPPPLPHSSSLRSINRYNPGGQGQPSGRLSPYDRHDQYDSYDSYTQDYFSHPLTVQPPLPSASQPQPQLYSTSSSSTSQPYTVSSYQLPSQPRVGNEQGSMMAGGYQGYIPSPTPGYTTRDQYLYDTGSSAYGGYGGR</sequence>
<dbReference type="InterPro" id="IPR031606">
    <property type="entry name" value="Kch1/2"/>
</dbReference>
<dbReference type="EMBL" id="AE017350">
    <property type="protein sequence ID" value="AAW46057.1"/>
    <property type="molecule type" value="Genomic_DNA"/>
</dbReference>
<feature type="region of interest" description="Disordered" evidence="1">
    <location>
        <begin position="430"/>
        <end position="554"/>
    </location>
</feature>
<dbReference type="Pfam" id="PF16944">
    <property type="entry name" value="KCH"/>
    <property type="match status" value="1"/>
</dbReference>
<dbReference type="eggNOG" id="ENOG502QVFG">
    <property type="taxonomic scope" value="Eukaryota"/>
</dbReference>
<feature type="transmembrane region" description="Helical" evidence="2">
    <location>
        <begin position="37"/>
        <end position="58"/>
    </location>
</feature>
<dbReference type="VEuPathDB" id="FungiDB:CNJ02950"/>
<dbReference type="GO" id="GO:0015079">
    <property type="term" value="F:potassium ion transmembrane transporter activity"/>
    <property type="evidence" value="ECO:0000318"/>
    <property type="project" value="GO_Central"/>
</dbReference>
<accession>Q5KA60</accession>
<dbReference type="STRING" id="214684.Q5KA60"/>
<dbReference type="GeneID" id="3254050"/>
<feature type="region of interest" description="Disordered" evidence="1">
    <location>
        <begin position="396"/>
        <end position="416"/>
    </location>
</feature>
<feature type="transmembrane region" description="Helical" evidence="2">
    <location>
        <begin position="210"/>
        <end position="237"/>
    </location>
</feature>
<evidence type="ECO:0000256" key="2">
    <source>
        <dbReference type="SAM" id="Phobius"/>
    </source>
</evidence>